<gene>
    <name evidence="1" type="ORF">RI048_02360</name>
</gene>
<proteinExistence type="predicted"/>
<dbReference type="Proteomes" id="UP001246576">
    <property type="component" value="Unassembled WGS sequence"/>
</dbReference>
<name>A0ABU2EFY7_9BURK</name>
<organism evidence="1 2">
    <name type="scientific">Herbaspirillum huttiense subsp. lycopersici</name>
    <dbReference type="NCBI Taxonomy" id="3074428"/>
    <lineage>
        <taxon>Bacteria</taxon>
        <taxon>Pseudomonadati</taxon>
        <taxon>Pseudomonadota</taxon>
        <taxon>Betaproteobacteria</taxon>
        <taxon>Burkholderiales</taxon>
        <taxon>Oxalobacteraceae</taxon>
        <taxon>Herbaspirillum</taxon>
    </lineage>
</organism>
<sequence>MPLATFPMTVEPIHSTGLMIVKCAALGWRDLFVTDDHGNALPVNHNGAALYSACSGMEH</sequence>
<protein>
    <submittedName>
        <fullName evidence="1">Uncharacterized protein</fullName>
    </submittedName>
</protein>
<evidence type="ECO:0000313" key="2">
    <source>
        <dbReference type="Proteomes" id="UP001246576"/>
    </source>
</evidence>
<accession>A0ABU2EFY7</accession>
<evidence type="ECO:0000313" key="1">
    <source>
        <dbReference type="EMBL" id="MDR9847048.1"/>
    </source>
</evidence>
<keyword evidence="2" id="KW-1185">Reference proteome</keyword>
<comment type="caution">
    <text evidence="1">The sequence shown here is derived from an EMBL/GenBank/DDBJ whole genome shotgun (WGS) entry which is preliminary data.</text>
</comment>
<dbReference type="EMBL" id="JAVLSJ010000001">
    <property type="protein sequence ID" value="MDR9847048.1"/>
    <property type="molecule type" value="Genomic_DNA"/>
</dbReference>
<reference evidence="1" key="1">
    <citation type="submission" date="2023-09" db="EMBL/GenBank/DDBJ databases">
        <title>Description of first Herbaspirillum huttiense subsp. nephrolepsisexaltata and Herbaspirillum huttiense subsp. lycopersicon.</title>
        <authorList>
            <person name="Poudel M."/>
            <person name="Sharma A."/>
            <person name="Goss E."/>
            <person name="Tapia J.H."/>
            <person name="Harmon C.M."/>
            <person name="Jones J.B."/>
        </authorList>
    </citation>
    <scope>NUCLEOTIDE SEQUENCE</scope>
    <source>
        <strain evidence="1">SE1</strain>
    </source>
</reference>
<dbReference type="RefSeq" id="WP_310839470.1">
    <property type="nucleotide sequence ID" value="NZ_JAVLSJ010000001.1"/>
</dbReference>